<dbReference type="RefSeq" id="WP_163684730.1">
    <property type="nucleotide sequence ID" value="NZ_AP022608.1"/>
</dbReference>
<name>A0A7I7WHK8_MYCGU</name>
<evidence type="ECO:0000313" key="2">
    <source>
        <dbReference type="EMBL" id="BBZ16215.1"/>
    </source>
</evidence>
<organism evidence="2 3">
    <name type="scientific">Mycolicibacterium gadium</name>
    <name type="common">Mycobacterium gadium</name>
    <dbReference type="NCBI Taxonomy" id="1794"/>
    <lineage>
        <taxon>Bacteria</taxon>
        <taxon>Bacillati</taxon>
        <taxon>Actinomycetota</taxon>
        <taxon>Actinomycetes</taxon>
        <taxon>Mycobacteriales</taxon>
        <taxon>Mycobacteriaceae</taxon>
        <taxon>Mycolicibacterium</taxon>
    </lineage>
</organism>
<evidence type="ECO:0000313" key="3">
    <source>
        <dbReference type="Proteomes" id="UP000466187"/>
    </source>
</evidence>
<protein>
    <submittedName>
        <fullName evidence="2">Uncharacterized protein</fullName>
    </submittedName>
</protein>
<dbReference type="KEGG" id="mgad:MGAD_05500"/>
<evidence type="ECO:0000256" key="1">
    <source>
        <dbReference type="SAM" id="MobiDB-lite"/>
    </source>
</evidence>
<accession>A0A7I7WHK8</accession>
<dbReference type="AlphaFoldDB" id="A0A7I7WHK8"/>
<proteinExistence type="predicted"/>
<feature type="region of interest" description="Disordered" evidence="1">
    <location>
        <begin position="64"/>
        <end position="86"/>
    </location>
</feature>
<dbReference type="EMBL" id="AP022608">
    <property type="protein sequence ID" value="BBZ16215.1"/>
    <property type="molecule type" value="Genomic_DNA"/>
</dbReference>
<reference evidence="2 3" key="1">
    <citation type="journal article" date="2019" name="Emerg. Microbes Infect.">
        <title>Comprehensive subspecies identification of 175 nontuberculous mycobacteria species based on 7547 genomic profiles.</title>
        <authorList>
            <person name="Matsumoto Y."/>
            <person name="Kinjo T."/>
            <person name="Motooka D."/>
            <person name="Nabeya D."/>
            <person name="Jung N."/>
            <person name="Uechi K."/>
            <person name="Horii T."/>
            <person name="Iida T."/>
            <person name="Fujita J."/>
            <person name="Nakamura S."/>
        </authorList>
    </citation>
    <scope>NUCLEOTIDE SEQUENCE [LARGE SCALE GENOMIC DNA]</scope>
    <source>
        <strain evidence="2 3">JCM 12688</strain>
    </source>
</reference>
<gene>
    <name evidence="2" type="ORF">MGAD_05500</name>
</gene>
<dbReference type="Proteomes" id="UP000466187">
    <property type="component" value="Chromosome"/>
</dbReference>
<sequence>MTTIARRSAVNRERRFTGVAMLIAVGAISGTAALGIAPAGAEPQQPVKPTLSEHGVAIPPQGFERQAPMKSNADTANSVVQALKPS</sequence>